<evidence type="ECO:0000313" key="3">
    <source>
        <dbReference type="Proteomes" id="UP000245680"/>
    </source>
</evidence>
<dbReference type="OrthoDB" id="7874397at2"/>
<reference evidence="2 3" key="1">
    <citation type="submission" date="2018-05" db="EMBL/GenBank/DDBJ databases">
        <title>Rhodobacteraceae gen. nov., sp. nov. isolated from sea water.</title>
        <authorList>
            <person name="Ren Y."/>
        </authorList>
    </citation>
    <scope>NUCLEOTIDE SEQUENCE [LARGE SCALE GENOMIC DNA]</scope>
    <source>
        <strain evidence="2 3">TG-679</strain>
    </source>
</reference>
<protein>
    <submittedName>
        <fullName evidence="2">Uncharacterized protein</fullName>
    </submittedName>
</protein>
<keyword evidence="3" id="KW-1185">Reference proteome</keyword>
<evidence type="ECO:0000256" key="1">
    <source>
        <dbReference type="SAM" id="MobiDB-lite"/>
    </source>
</evidence>
<evidence type="ECO:0000313" key="2">
    <source>
        <dbReference type="EMBL" id="PWR03591.1"/>
    </source>
</evidence>
<name>A0A2V2LHV9_9RHOB</name>
<accession>A0A2V2LHV9</accession>
<dbReference type="EMBL" id="QGKU01000025">
    <property type="protein sequence ID" value="PWR03591.1"/>
    <property type="molecule type" value="Genomic_DNA"/>
</dbReference>
<sequence length="164" mass="17494">MTPQVDIRGGTPVRVLAELPALERWLVQALRDWCDGPDGQARVWSDLAQRLGPSRGRAALHGFERTLAILLGCGRRRFCRHASGCPCAGLDEVLMAHFVAVAAGGAEEDALLMAMLLVPADQMWPLVTAARQLGLELERAPGGAVAAGSEPTPTHDGTPFATRH</sequence>
<organism evidence="2 3">
    <name type="scientific">Meridianimarinicoccus roseus</name>
    <dbReference type="NCBI Taxonomy" id="2072018"/>
    <lineage>
        <taxon>Bacteria</taxon>
        <taxon>Pseudomonadati</taxon>
        <taxon>Pseudomonadota</taxon>
        <taxon>Alphaproteobacteria</taxon>
        <taxon>Rhodobacterales</taxon>
        <taxon>Paracoccaceae</taxon>
        <taxon>Meridianimarinicoccus</taxon>
    </lineage>
</organism>
<gene>
    <name evidence="2" type="ORF">DKT77_05460</name>
</gene>
<dbReference type="Proteomes" id="UP000245680">
    <property type="component" value="Unassembled WGS sequence"/>
</dbReference>
<dbReference type="AlphaFoldDB" id="A0A2V2LHV9"/>
<proteinExistence type="predicted"/>
<comment type="caution">
    <text evidence="2">The sequence shown here is derived from an EMBL/GenBank/DDBJ whole genome shotgun (WGS) entry which is preliminary data.</text>
</comment>
<feature type="region of interest" description="Disordered" evidence="1">
    <location>
        <begin position="142"/>
        <end position="164"/>
    </location>
</feature>
<dbReference type="RefSeq" id="WP_109810709.1">
    <property type="nucleotide sequence ID" value="NZ_QGKU01000025.1"/>
</dbReference>